<dbReference type="Pfam" id="PF03188">
    <property type="entry name" value="Cytochrom_B561"/>
    <property type="match status" value="1"/>
</dbReference>
<evidence type="ECO:0000256" key="8">
    <source>
        <dbReference type="ARBA" id="ARBA00022989"/>
    </source>
</evidence>
<dbReference type="PANTHER" id="PTHR15422:SF24">
    <property type="entry name" value="DOMON RELATED DOMAIN-CONTAINING PROTEIN"/>
    <property type="match status" value="1"/>
</dbReference>
<keyword evidence="6" id="KW-0479">Metal-binding</keyword>
<evidence type="ECO:0000259" key="13">
    <source>
        <dbReference type="PROSITE" id="PS50939"/>
    </source>
</evidence>
<dbReference type="GO" id="GO:0020037">
    <property type="term" value="F:heme binding"/>
    <property type="evidence" value="ECO:0007669"/>
    <property type="project" value="TreeGrafter"/>
</dbReference>
<dbReference type="AlphaFoldDB" id="A0A0M3I380"/>
<protein>
    <recommendedName>
        <fullName evidence="11">ascorbate ferrireductase (transmembrane)</fullName>
        <ecNumber evidence="11">7.2.1.3</ecNumber>
    </recommendedName>
</protein>
<comment type="cofactor">
    <cofactor evidence="1">
        <name>heme b</name>
        <dbReference type="ChEBI" id="CHEBI:60344"/>
    </cofactor>
</comment>
<name>A0A0M3I380_ASCLU</name>
<keyword evidence="14" id="KW-1185">Reference proteome</keyword>
<dbReference type="PROSITE" id="PS50939">
    <property type="entry name" value="CYTOCHROME_B561"/>
    <property type="match status" value="1"/>
</dbReference>
<dbReference type="GO" id="GO:0046872">
    <property type="term" value="F:metal ion binding"/>
    <property type="evidence" value="ECO:0007669"/>
    <property type="project" value="UniProtKB-KW"/>
</dbReference>
<evidence type="ECO:0000256" key="1">
    <source>
        <dbReference type="ARBA" id="ARBA00001970"/>
    </source>
</evidence>
<evidence type="ECO:0000256" key="6">
    <source>
        <dbReference type="ARBA" id="ARBA00022723"/>
    </source>
</evidence>
<feature type="transmembrane region" description="Helical" evidence="12">
    <location>
        <begin position="71"/>
        <end position="94"/>
    </location>
</feature>
<dbReference type="WBParaSite" id="ALUE_0001106801-mRNA-1">
    <property type="protein sequence ID" value="ALUE_0001106801-mRNA-1"/>
    <property type="gene ID" value="ALUE_0001106801"/>
</dbReference>
<reference evidence="15" key="1">
    <citation type="submission" date="2017-02" db="UniProtKB">
        <authorList>
            <consortium name="WormBaseParasite"/>
        </authorList>
    </citation>
    <scope>IDENTIFICATION</scope>
</reference>
<evidence type="ECO:0000313" key="15">
    <source>
        <dbReference type="WBParaSite" id="ALUE_0001106801-mRNA-1"/>
    </source>
</evidence>
<sequence length="222" mass="24385">MTIGIMCARYFKSHWSHRTICGLQLWFHVHRAFNIIAAVLAIAGLVAILIAHEWKWTGPKVGGGSRNYSTASYHSIFGIFAIIFAWLQPFVALLRCGKDHPARAYFNWAHRALGMVAWVFGIAAIALACDFTTYVSSVQNATIAICIFIAGTLIAFIFGDALLILLQSKLTIPNADNKQQTLLPSISIKTVKRLMTAIGTLYICLTAAVSIALISFIGARRK</sequence>
<keyword evidence="5 12" id="KW-0812">Transmembrane</keyword>
<evidence type="ECO:0000256" key="12">
    <source>
        <dbReference type="SAM" id="Phobius"/>
    </source>
</evidence>
<feature type="domain" description="Cytochrome b561" evidence="13">
    <location>
        <begin position="1"/>
        <end position="166"/>
    </location>
</feature>
<evidence type="ECO:0000256" key="2">
    <source>
        <dbReference type="ARBA" id="ARBA00004141"/>
    </source>
</evidence>
<accession>A0A0M3I380</accession>
<dbReference type="CDD" id="cd08760">
    <property type="entry name" value="Cyt_b561_FRRS1_like"/>
    <property type="match status" value="1"/>
</dbReference>
<evidence type="ECO:0000256" key="5">
    <source>
        <dbReference type="ARBA" id="ARBA00022692"/>
    </source>
</evidence>
<organism evidence="14 15">
    <name type="scientific">Ascaris lumbricoides</name>
    <name type="common">Giant roundworm</name>
    <dbReference type="NCBI Taxonomy" id="6252"/>
    <lineage>
        <taxon>Eukaryota</taxon>
        <taxon>Metazoa</taxon>
        <taxon>Ecdysozoa</taxon>
        <taxon>Nematoda</taxon>
        <taxon>Chromadorea</taxon>
        <taxon>Rhabditida</taxon>
        <taxon>Spirurina</taxon>
        <taxon>Ascaridomorpha</taxon>
        <taxon>Ascaridoidea</taxon>
        <taxon>Ascarididae</taxon>
        <taxon>Ascaris</taxon>
    </lineage>
</organism>
<dbReference type="SMART" id="SM00665">
    <property type="entry name" value="B561"/>
    <property type="match status" value="1"/>
</dbReference>
<dbReference type="GO" id="GO:0140571">
    <property type="term" value="F:transmembrane ascorbate ferrireductase activity"/>
    <property type="evidence" value="ECO:0007669"/>
    <property type="project" value="UniProtKB-EC"/>
</dbReference>
<evidence type="ECO:0000313" key="14">
    <source>
        <dbReference type="Proteomes" id="UP000036681"/>
    </source>
</evidence>
<dbReference type="PANTHER" id="PTHR15422">
    <property type="entry name" value="OS05G0565100 PROTEIN"/>
    <property type="match status" value="1"/>
</dbReference>
<feature type="transmembrane region" description="Helical" evidence="12">
    <location>
        <begin position="115"/>
        <end position="135"/>
    </location>
</feature>
<dbReference type="InterPro" id="IPR045150">
    <property type="entry name" value="CYB561D1/2"/>
</dbReference>
<feature type="transmembrane region" description="Helical" evidence="12">
    <location>
        <begin position="194"/>
        <end position="219"/>
    </location>
</feature>
<evidence type="ECO:0000256" key="11">
    <source>
        <dbReference type="ARBA" id="ARBA00024225"/>
    </source>
</evidence>
<dbReference type="Proteomes" id="UP000036681">
    <property type="component" value="Unplaced"/>
</dbReference>
<keyword evidence="10 12" id="KW-0472">Membrane</keyword>
<dbReference type="EC" id="7.2.1.3" evidence="11"/>
<dbReference type="GO" id="GO:0140575">
    <property type="term" value="F:transmembrane monodehydroascorbate reductase activity"/>
    <property type="evidence" value="ECO:0007669"/>
    <property type="project" value="InterPro"/>
</dbReference>
<evidence type="ECO:0000256" key="7">
    <source>
        <dbReference type="ARBA" id="ARBA00022982"/>
    </source>
</evidence>
<keyword evidence="3" id="KW-0813">Transport</keyword>
<comment type="subcellular location">
    <subcellularLocation>
        <location evidence="2">Membrane</location>
        <topology evidence="2">Multi-pass membrane protein</topology>
    </subcellularLocation>
</comment>
<keyword evidence="8 12" id="KW-1133">Transmembrane helix</keyword>
<feature type="transmembrane region" description="Helical" evidence="12">
    <location>
        <begin position="141"/>
        <end position="166"/>
    </location>
</feature>
<keyword evidence="7" id="KW-0249">Electron transport</keyword>
<dbReference type="InterPro" id="IPR006593">
    <property type="entry name" value="Cyt_b561/ferric_Rdtase_TM"/>
</dbReference>
<evidence type="ECO:0000256" key="3">
    <source>
        <dbReference type="ARBA" id="ARBA00022448"/>
    </source>
</evidence>
<evidence type="ECO:0000256" key="10">
    <source>
        <dbReference type="ARBA" id="ARBA00023136"/>
    </source>
</evidence>
<keyword evidence="9" id="KW-0408">Iron</keyword>
<keyword evidence="4" id="KW-0349">Heme</keyword>
<proteinExistence type="predicted"/>
<evidence type="ECO:0000256" key="4">
    <source>
        <dbReference type="ARBA" id="ARBA00022617"/>
    </source>
</evidence>
<dbReference type="Gene3D" id="1.20.120.1770">
    <property type="match status" value="1"/>
</dbReference>
<dbReference type="GO" id="GO:0016020">
    <property type="term" value="C:membrane"/>
    <property type="evidence" value="ECO:0007669"/>
    <property type="project" value="UniProtKB-SubCell"/>
</dbReference>
<feature type="transmembrane region" description="Helical" evidence="12">
    <location>
        <begin position="32"/>
        <end position="51"/>
    </location>
</feature>
<evidence type="ECO:0000256" key="9">
    <source>
        <dbReference type="ARBA" id="ARBA00023004"/>
    </source>
</evidence>